<evidence type="ECO:0000256" key="2">
    <source>
        <dbReference type="ARBA" id="ARBA00023015"/>
    </source>
</evidence>
<evidence type="ECO:0000256" key="3">
    <source>
        <dbReference type="ARBA" id="ARBA00023125"/>
    </source>
</evidence>
<dbReference type="Gene3D" id="4.10.240.10">
    <property type="entry name" value="Zn(2)-C6 fungal-type DNA-binding domain"/>
    <property type="match status" value="1"/>
</dbReference>
<dbReference type="Pfam" id="PF00172">
    <property type="entry name" value="Zn_clus"/>
    <property type="match status" value="1"/>
</dbReference>
<dbReference type="Proteomes" id="UP000326532">
    <property type="component" value="Unassembled WGS sequence"/>
</dbReference>
<dbReference type="Pfam" id="PF11951">
    <property type="entry name" value="Fungal_trans_2"/>
    <property type="match status" value="1"/>
</dbReference>
<keyword evidence="4" id="KW-0804">Transcription</keyword>
<evidence type="ECO:0000259" key="7">
    <source>
        <dbReference type="PROSITE" id="PS50048"/>
    </source>
</evidence>
<dbReference type="SUPFAM" id="SSF57701">
    <property type="entry name" value="Zn2/Cys6 DNA-binding domain"/>
    <property type="match status" value="1"/>
</dbReference>
<evidence type="ECO:0000313" key="8">
    <source>
        <dbReference type="EMBL" id="KAB8206660.1"/>
    </source>
</evidence>
<dbReference type="GO" id="GO:0045944">
    <property type="term" value="P:positive regulation of transcription by RNA polymerase II"/>
    <property type="evidence" value="ECO:0007669"/>
    <property type="project" value="TreeGrafter"/>
</dbReference>
<feature type="domain" description="Zn(2)-C6 fungal-type" evidence="7">
    <location>
        <begin position="19"/>
        <end position="49"/>
    </location>
</feature>
<gene>
    <name evidence="8" type="ORF">BDV34DRAFT_224403</name>
</gene>
<evidence type="ECO:0000256" key="4">
    <source>
        <dbReference type="ARBA" id="ARBA00023163"/>
    </source>
</evidence>
<keyword evidence="5" id="KW-0539">Nucleus</keyword>
<dbReference type="GO" id="GO:0000976">
    <property type="term" value="F:transcription cis-regulatory region binding"/>
    <property type="evidence" value="ECO:0007669"/>
    <property type="project" value="TreeGrafter"/>
</dbReference>
<dbReference type="PROSITE" id="PS00463">
    <property type="entry name" value="ZN2_CY6_FUNGAL_1"/>
    <property type="match status" value="1"/>
</dbReference>
<reference evidence="8 9" key="1">
    <citation type="submission" date="2019-04" db="EMBL/GenBank/DDBJ databases">
        <title>Fungal friends and foes A comparative genomics study of 23 Aspergillus species from section Flavi.</title>
        <authorList>
            <consortium name="DOE Joint Genome Institute"/>
            <person name="Kjaerbolling I."/>
            <person name="Vesth T.C."/>
            <person name="Frisvad J.C."/>
            <person name="Nybo J.L."/>
            <person name="Theobald S."/>
            <person name="Kildgaard S."/>
            <person name="Petersen T.I."/>
            <person name="Kuo A."/>
            <person name="Sato A."/>
            <person name="Lyhne E.K."/>
            <person name="Kogle M.E."/>
            <person name="Wiebenga A."/>
            <person name="Kun R.S."/>
            <person name="Lubbers R.J."/>
            <person name="Makela M.R."/>
            <person name="Barry K."/>
            <person name="Chovatia M."/>
            <person name="Clum A."/>
            <person name="Daum C."/>
            <person name="Haridas S."/>
            <person name="He G."/>
            <person name="LaButti K."/>
            <person name="Lipzen A."/>
            <person name="Mondo S."/>
            <person name="Pangilinan J."/>
            <person name="Riley R."/>
            <person name="Salamov A."/>
            <person name="Simmons B.A."/>
            <person name="Magnuson J.K."/>
            <person name="Henrissat B."/>
            <person name="Mortensen U.H."/>
            <person name="Larsen T.O."/>
            <person name="De vries R.P."/>
            <person name="Grigoriev I.V."/>
            <person name="Machida M."/>
            <person name="Baker S.E."/>
            <person name="Andersen M.R."/>
        </authorList>
    </citation>
    <scope>NUCLEOTIDE SEQUENCE [LARGE SCALE GENOMIC DNA]</scope>
    <source>
        <strain evidence="8 9">CBS 117618</strain>
    </source>
</reference>
<sequence length="553" mass="61293">MVSKHNGWRRRPLLRTKTGCLTCRARKKKCDEGKPECRGCIRNKLHCRWQSDTEECRKASGSSAAIQLAANGLSDDTGPTTLDIKAGEDVPRGFGSSSRSLSTSTVGNSPKSQEYQVNPSDDTTAAVGDWILDEASGDNEGLGTVPETAVRPSMASLASQLHEPLLSQPTFMPHLDPARFELFGYYIQTTANSMANGASKSNPFIVQLVPLALYSDLILESILCQSSAHRAIRGSDSLHTEAIRLYNMSLRSLRRAINNVVAQTEVDLLSLTVSVLIMCFTETARGDTNGTVFDHLLAARSLVPRVLTWRDMAVPDELRNFLLEYYVYTATTSLVSIDAQFTPQVLLCDELLQVGQTLATSGYLGSLCGCWLELLLFIPRIFDLRRRWLGRSTNNVVADQVTTYAIIQSQIMQWEPHQSAPYEVALVGHIYQQAILLYLYTILETPGQDAQGIHATTIQVAVTKAMLYLDQLLPTRQINTSLCWPIAVVGSCVTCRRQQDKIRNRLDTMSNTIGLGNIKKTRDILEHMWLGTESGPWEISKAMQAAEIWISFA</sequence>
<name>A0A5N6DR82_ASPPA</name>
<keyword evidence="2" id="KW-0805">Transcription regulation</keyword>
<comment type="subcellular location">
    <subcellularLocation>
        <location evidence="1">Nucleus</location>
    </subcellularLocation>
</comment>
<feature type="compositionally biased region" description="Polar residues" evidence="6">
    <location>
        <begin position="106"/>
        <end position="121"/>
    </location>
</feature>
<evidence type="ECO:0000256" key="5">
    <source>
        <dbReference type="ARBA" id="ARBA00023242"/>
    </source>
</evidence>
<dbReference type="InterPro" id="IPR036864">
    <property type="entry name" value="Zn2-C6_fun-type_DNA-bd_sf"/>
</dbReference>
<dbReference type="SMART" id="SM00066">
    <property type="entry name" value="GAL4"/>
    <property type="match status" value="1"/>
</dbReference>
<dbReference type="InterPro" id="IPR021858">
    <property type="entry name" value="Fun_TF"/>
</dbReference>
<evidence type="ECO:0000313" key="9">
    <source>
        <dbReference type="Proteomes" id="UP000326532"/>
    </source>
</evidence>
<dbReference type="GO" id="GO:0008270">
    <property type="term" value="F:zinc ion binding"/>
    <property type="evidence" value="ECO:0007669"/>
    <property type="project" value="InterPro"/>
</dbReference>
<organism evidence="8 9">
    <name type="scientific">Aspergillus parasiticus</name>
    <dbReference type="NCBI Taxonomy" id="5067"/>
    <lineage>
        <taxon>Eukaryota</taxon>
        <taxon>Fungi</taxon>
        <taxon>Dikarya</taxon>
        <taxon>Ascomycota</taxon>
        <taxon>Pezizomycotina</taxon>
        <taxon>Eurotiomycetes</taxon>
        <taxon>Eurotiomycetidae</taxon>
        <taxon>Eurotiales</taxon>
        <taxon>Aspergillaceae</taxon>
        <taxon>Aspergillus</taxon>
        <taxon>Aspergillus subgen. Circumdati</taxon>
    </lineage>
</organism>
<dbReference type="AlphaFoldDB" id="A0A5N6DR82"/>
<evidence type="ECO:0000256" key="6">
    <source>
        <dbReference type="SAM" id="MobiDB-lite"/>
    </source>
</evidence>
<dbReference type="PANTHER" id="PTHR37534">
    <property type="entry name" value="TRANSCRIPTIONAL ACTIVATOR PROTEIN UGA3"/>
    <property type="match status" value="1"/>
</dbReference>
<dbReference type="OMA" id="WILDEAS"/>
<dbReference type="GO" id="GO:0000981">
    <property type="term" value="F:DNA-binding transcription factor activity, RNA polymerase II-specific"/>
    <property type="evidence" value="ECO:0007669"/>
    <property type="project" value="InterPro"/>
</dbReference>
<keyword evidence="9" id="KW-1185">Reference proteome</keyword>
<dbReference type="GO" id="GO:0005634">
    <property type="term" value="C:nucleus"/>
    <property type="evidence" value="ECO:0007669"/>
    <property type="project" value="UniProtKB-SubCell"/>
</dbReference>
<proteinExistence type="predicted"/>
<dbReference type="EMBL" id="ML734962">
    <property type="protein sequence ID" value="KAB8206660.1"/>
    <property type="molecule type" value="Genomic_DNA"/>
</dbReference>
<dbReference type="PROSITE" id="PS50048">
    <property type="entry name" value="ZN2_CY6_FUNGAL_2"/>
    <property type="match status" value="1"/>
</dbReference>
<feature type="compositionally biased region" description="Low complexity" evidence="6">
    <location>
        <begin position="96"/>
        <end position="105"/>
    </location>
</feature>
<feature type="region of interest" description="Disordered" evidence="6">
    <location>
        <begin position="72"/>
        <end position="121"/>
    </location>
</feature>
<accession>A0A5N6DR82</accession>
<dbReference type="PANTHER" id="PTHR37534:SF43">
    <property type="entry name" value="FINGER DOMAIN PROTEIN, PUTATIVE (AFU_ORTHOLOGUE AFUA_1G01850)-RELATED"/>
    <property type="match status" value="1"/>
</dbReference>
<dbReference type="InterPro" id="IPR001138">
    <property type="entry name" value="Zn2Cys6_DnaBD"/>
</dbReference>
<dbReference type="CDD" id="cd00067">
    <property type="entry name" value="GAL4"/>
    <property type="match status" value="1"/>
</dbReference>
<keyword evidence="3" id="KW-0238">DNA-binding</keyword>
<dbReference type="VEuPathDB" id="FungiDB:BDV34DRAFT_224403"/>
<protein>
    <submittedName>
        <fullName evidence="8">Fungal-specific transcription factor domain-containing protein</fullName>
    </submittedName>
</protein>
<evidence type="ECO:0000256" key="1">
    <source>
        <dbReference type="ARBA" id="ARBA00004123"/>
    </source>
</evidence>